<dbReference type="InterPro" id="IPR036388">
    <property type="entry name" value="WH-like_DNA-bd_sf"/>
</dbReference>
<dbReference type="EMBL" id="BIFT01000001">
    <property type="protein sequence ID" value="GCE26822.1"/>
    <property type="molecule type" value="Genomic_DNA"/>
</dbReference>
<evidence type="ECO:0000313" key="6">
    <source>
        <dbReference type="Proteomes" id="UP000287171"/>
    </source>
</evidence>
<evidence type="ECO:0000259" key="4">
    <source>
        <dbReference type="PROSITE" id="PS50043"/>
    </source>
</evidence>
<keyword evidence="1" id="KW-0805">Transcription regulation</keyword>
<accession>A0A402B647</accession>
<dbReference type="InterPro" id="IPR011990">
    <property type="entry name" value="TPR-like_helical_dom_sf"/>
</dbReference>
<protein>
    <submittedName>
        <fullName evidence="5">LuxR family transcriptional regulator</fullName>
    </submittedName>
</protein>
<dbReference type="RefSeq" id="WP_126627234.1">
    <property type="nucleotide sequence ID" value="NZ_BIFT01000001.1"/>
</dbReference>
<dbReference type="SUPFAM" id="SSF46894">
    <property type="entry name" value="C-terminal effector domain of the bipartite response regulators"/>
    <property type="match status" value="1"/>
</dbReference>
<dbReference type="Pfam" id="PF17874">
    <property type="entry name" value="TPR_MalT"/>
    <property type="match status" value="1"/>
</dbReference>
<feature type="domain" description="HTH luxR-type" evidence="4">
    <location>
        <begin position="837"/>
        <end position="902"/>
    </location>
</feature>
<dbReference type="PANTHER" id="PTHR44688:SF25">
    <property type="entry name" value="HTH LUXR-TYPE DOMAIN-CONTAINING PROTEIN"/>
    <property type="match status" value="1"/>
</dbReference>
<evidence type="ECO:0000313" key="5">
    <source>
        <dbReference type="EMBL" id="GCE26822.1"/>
    </source>
</evidence>
<dbReference type="Gene3D" id="3.40.50.300">
    <property type="entry name" value="P-loop containing nucleotide triphosphate hydrolases"/>
    <property type="match status" value="1"/>
</dbReference>
<dbReference type="InterPro" id="IPR059106">
    <property type="entry name" value="WHD_MalT"/>
</dbReference>
<dbReference type="PROSITE" id="PS00622">
    <property type="entry name" value="HTH_LUXR_1"/>
    <property type="match status" value="1"/>
</dbReference>
<name>A0A402B647_9CHLR</name>
<dbReference type="OrthoDB" id="1137593at2"/>
<dbReference type="InterPro" id="IPR016032">
    <property type="entry name" value="Sig_transdc_resp-reg_C-effctor"/>
</dbReference>
<comment type="caution">
    <text evidence="5">The sequence shown here is derived from an EMBL/GenBank/DDBJ whole genome shotgun (WGS) entry which is preliminary data.</text>
</comment>
<dbReference type="InterPro" id="IPR027417">
    <property type="entry name" value="P-loop_NTPase"/>
</dbReference>
<dbReference type="CDD" id="cd06170">
    <property type="entry name" value="LuxR_C_like"/>
    <property type="match status" value="1"/>
</dbReference>
<dbReference type="PRINTS" id="PR00038">
    <property type="entry name" value="HTHLUXR"/>
</dbReference>
<evidence type="ECO:0000256" key="1">
    <source>
        <dbReference type="ARBA" id="ARBA00023015"/>
    </source>
</evidence>
<dbReference type="Gene3D" id="1.25.40.10">
    <property type="entry name" value="Tetratricopeptide repeat domain"/>
    <property type="match status" value="1"/>
</dbReference>
<dbReference type="Gene3D" id="1.10.10.10">
    <property type="entry name" value="Winged helix-like DNA-binding domain superfamily/Winged helix DNA-binding domain"/>
    <property type="match status" value="1"/>
</dbReference>
<evidence type="ECO:0000256" key="3">
    <source>
        <dbReference type="ARBA" id="ARBA00023163"/>
    </source>
</evidence>
<proteinExistence type="predicted"/>
<evidence type="ECO:0000256" key="2">
    <source>
        <dbReference type="ARBA" id="ARBA00023125"/>
    </source>
</evidence>
<dbReference type="GO" id="GO:0006355">
    <property type="term" value="P:regulation of DNA-templated transcription"/>
    <property type="evidence" value="ECO:0007669"/>
    <property type="project" value="InterPro"/>
</dbReference>
<sequence length="924" mass="105581">MERGNHDPQLITTKLAIPPLYLKKTISRTHVYAAMDAGLQRPLTLINAPAGFGKTTLVSEWIRQRHLAAAWVTLEAADNSVLRFWCYILTALGQFDPTLQELSIHWQKAQEPLDTEGTLTQLINIAMTFAQDTVLVLDDYHTISLPEIQHTLTFLLKHLPPCLHIILITRREPPLPLARFRVQGKLTELRTNDLRFTEDETGLFLLQTMNLALSPDDVLELWKRTEGWIAGLQLAALSLQERGSYASITQFIKTFSGLNRNVLNYLTDEVLQHLPEKVQEFLLQTSILERLNTSLCNAVTATTDSEAMLEWLEQNNLFLNALDNQQCWYRYDQLFLDLLRYRLKQKHEELLPELHHRAGCWYEQHGMDIDVIKHALLAEDMEWAAQLIERHAWNFIQSGEEFQVHSWLSHLPEYTLSSRPMLAFLHAYTSFLQVEMDAYEQWLTQAEQLWQQEQNTRQLSGVCDLRVRVALSCGNGQLALKFAQQALDLLEGDTASPFYCSSLVHLGAGSLFQGDLAQASHYLTEGHRLSLKHGYIPIALTASIYHGILQKQQGNLRGALQTFQQVYAEPDTSILWSTEAAHIYLADLHREWNDLPTALEHIQQAQRLSTQLPAKDFKAADRYLVQAQLAWLQEEREQALTWLDQAEHSSQCFGVNSAFLARVAELRLRFLLHQGDRNVARQWQTQYAPLSTTTMSSYEKEYWAMAQARLLLAQNQSRAALQILEEPYQNSVRQGRVKSQISLLILLTRGYHMEGNTQATMQKLEQVLLLAEPGGYVRSFIDEGQIMAALLTELYSRYQRHATTDTASISLGYLYTLLSAFGTETQPPRWLIAQDNDDDLIDKLSEREYMVLGLIAEGLSNQEIAQKLVVTVSTIKTHLNNIYAKLHVHTRLQAVTRAYDIGVLRRSEVDTEPLAQPHTTQKLS</sequence>
<dbReference type="SUPFAM" id="SSF48452">
    <property type="entry name" value="TPR-like"/>
    <property type="match status" value="1"/>
</dbReference>
<dbReference type="GO" id="GO:0003677">
    <property type="term" value="F:DNA binding"/>
    <property type="evidence" value="ECO:0007669"/>
    <property type="project" value="UniProtKB-KW"/>
</dbReference>
<keyword evidence="2" id="KW-0238">DNA-binding</keyword>
<dbReference type="Pfam" id="PF25873">
    <property type="entry name" value="WHD_MalT"/>
    <property type="match status" value="1"/>
</dbReference>
<organism evidence="5 6">
    <name type="scientific">Dictyobacter alpinus</name>
    <dbReference type="NCBI Taxonomy" id="2014873"/>
    <lineage>
        <taxon>Bacteria</taxon>
        <taxon>Bacillati</taxon>
        <taxon>Chloroflexota</taxon>
        <taxon>Ktedonobacteria</taxon>
        <taxon>Ktedonobacterales</taxon>
        <taxon>Dictyobacteraceae</taxon>
        <taxon>Dictyobacter</taxon>
    </lineage>
</organism>
<dbReference type="InterPro" id="IPR000792">
    <property type="entry name" value="Tscrpt_reg_LuxR_C"/>
</dbReference>
<reference evidence="6" key="1">
    <citation type="submission" date="2018-12" db="EMBL/GenBank/DDBJ databases">
        <title>Tengunoibacter tsumagoiensis gen. nov., sp. nov., Dictyobacter kobayashii sp. nov., D. alpinus sp. nov., and D. joshuensis sp. nov. and description of Dictyobacteraceae fam. nov. within the order Ktedonobacterales isolated from Tengu-no-mugimeshi.</title>
        <authorList>
            <person name="Wang C.M."/>
            <person name="Zheng Y."/>
            <person name="Sakai Y."/>
            <person name="Toyoda A."/>
            <person name="Minakuchi Y."/>
            <person name="Abe K."/>
            <person name="Yokota A."/>
            <person name="Yabe S."/>
        </authorList>
    </citation>
    <scope>NUCLEOTIDE SEQUENCE [LARGE SCALE GENOMIC DNA]</scope>
    <source>
        <strain evidence="6">Uno16</strain>
    </source>
</reference>
<dbReference type="AlphaFoldDB" id="A0A402B647"/>
<dbReference type="SUPFAM" id="SSF52540">
    <property type="entry name" value="P-loop containing nucleoside triphosphate hydrolases"/>
    <property type="match status" value="1"/>
</dbReference>
<gene>
    <name evidence="5" type="ORF">KDA_23060</name>
</gene>
<dbReference type="Proteomes" id="UP000287171">
    <property type="component" value="Unassembled WGS sequence"/>
</dbReference>
<keyword evidence="3" id="KW-0804">Transcription</keyword>
<dbReference type="InterPro" id="IPR041617">
    <property type="entry name" value="TPR_MalT"/>
</dbReference>
<dbReference type="Pfam" id="PF00196">
    <property type="entry name" value="GerE"/>
    <property type="match status" value="1"/>
</dbReference>
<dbReference type="PANTHER" id="PTHR44688">
    <property type="entry name" value="DNA-BINDING TRANSCRIPTIONAL ACTIVATOR DEVR_DOSR"/>
    <property type="match status" value="1"/>
</dbReference>
<dbReference type="PROSITE" id="PS50043">
    <property type="entry name" value="HTH_LUXR_2"/>
    <property type="match status" value="1"/>
</dbReference>
<dbReference type="SMART" id="SM00421">
    <property type="entry name" value="HTH_LUXR"/>
    <property type="match status" value="1"/>
</dbReference>
<keyword evidence="6" id="KW-1185">Reference proteome</keyword>